<protein>
    <submittedName>
        <fullName evidence="1">Predicted protein</fullName>
    </submittedName>
</protein>
<evidence type="ECO:0000313" key="2">
    <source>
        <dbReference type="Proteomes" id="UP000006671"/>
    </source>
</evidence>
<feature type="non-terminal residue" evidence="1">
    <location>
        <position position="1"/>
    </location>
</feature>
<gene>
    <name evidence="1" type="ORF">NAEGRDRAFT_76827</name>
</gene>
<dbReference type="AlphaFoldDB" id="D2W5Y3"/>
<accession>D2W5Y3</accession>
<keyword evidence="2" id="KW-1185">Reference proteome</keyword>
<dbReference type="GeneID" id="8856435"/>
<dbReference type="OrthoDB" id="10253383at2759"/>
<reference evidence="1 2" key="1">
    <citation type="journal article" date="2010" name="Cell">
        <title>The genome of Naegleria gruberi illuminates early eukaryotic versatility.</title>
        <authorList>
            <person name="Fritz-Laylin L.K."/>
            <person name="Prochnik S.E."/>
            <person name="Ginger M.L."/>
            <person name="Dacks J.B."/>
            <person name="Carpenter M.L."/>
            <person name="Field M.C."/>
            <person name="Kuo A."/>
            <person name="Paredez A."/>
            <person name="Chapman J."/>
            <person name="Pham J."/>
            <person name="Shu S."/>
            <person name="Neupane R."/>
            <person name="Cipriano M."/>
            <person name="Mancuso J."/>
            <person name="Tu H."/>
            <person name="Salamov A."/>
            <person name="Lindquist E."/>
            <person name="Shapiro H."/>
            <person name="Lucas S."/>
            <person name="Grigoriev I.V."/>
            <person name="Cande W.Z."/>
            <person name="Fulton C."/>
            <person name="Rokhsar D.S."/>
            <person name="Dawson S.C."/>
        </authorList>
    </citation>
    <scope>NUCLEOTIDE SEQUENCE [LARGE SCALE GENOMIC DNA]</scope>
    <source>
        <strain evidence="1 2">NEG-M</strain>
    </source>
</reference>
<sequence length="165" mass="18313">NATGYAGTISFYFNVPNVPEDRDSRFGLQVSFHEPGTIPKVFAETNFAISGVDNYFVLTKIVTETLKPTIENPDLIDTRWDSLLSIVELTQSDENLVVISIAYSSLNENKITELLTSSMEGLLGQIAGIIGIFMGLDVLKMLRGALEVPYAIKKKSFRGLWDNFN</sequence>
<organism evidence="2">
    <name type="scientific">Naegleria gruberi</name>
    <name type="common">Amoeba</name>
    <dbReference type="NCBI Taxonomy" id="5762"/>
    <lineage>
        <taxon>Eukaryota</taxon>
        <taxon>Discoba</taxon>
        <taxon>Heterolobosea</taxon>
        <taxon>Tetramitia</taxon>
        <taxon>Eutetramitia</taxon>
        <taxon>Vahlkampfiidae</taxon>
        <taxon>Naegleria</taxon>
    </lineage>
</organism>
<dbReference type="Proteomes" id="UP000006671">
    <property type="component" value="Unassembled WGS sequence"/>
</dbReference>
<name>D2W5Y3_NAEGR</name>
<dbReference type="EMBL" id="GG739174">
    <property type="protein sequence ID" value="EFC35520.1"/>
    <property type="molecule type" value="Genomic_DNA"/>
</dbReference>
<dbReference type="KEGG" id="ngr:NAEGRDRAFT_76827"/>
<dbReference type="RefSeq" id="XP_002668264.1">
    <property type="nucleotide sequence ID" value="XM_002668218.1"/>
</dbReference>
<proteinExistence type="predicted"/>
<evidence type="ECO:0000313" key="1">
    <source>
        <dbReference type="EMBL" id="EFC35520.1"/>
    </source>
</evidence>
<dbReference type="VEuPathDB" id="AmoebaDB:NAEGRDRAFT_76827"/>
<dbReference type="InParanoid" id="D2W5Y3"/>